<keyword evidence="1" id="KW-1133">Transmembrane helix</keyword>
<organism evidence="2 3">
    <name type="scientific">Donghicola tyrosinivorans</name>
    <dbReference type="NCBI Taxonomy" id="1652492"/>
    <lineage>
        <taxon>Bacteria</taxon>
        <taxon>Pseudomonadati</taxon>
        <taxon>Pseudomonadota</taxon>
        <taxon>Alphaproteobacteria</taxon>
        <taxon>Rhodobacterales</taxon>
        <taxon>Roseobacteraceae</taxon>
        <taxon>Donghicola</taxon>
    </lineage>
</organism>
<keyword evidence="1" id="KW-0812">Transmembrane</keyword>
<reference evidence="2 3" key="1">
    <citation type="submission" date="2018-03" db="EMBL/GenBank/DDBJ databases">
        <title>Genomic Encyclopedia of Archaeal and Bacterial Type Strains, Phase II (KMG-II): from individual species to whole genera.</title>
        <authorList>
            <person name="Goeker M."/>
        </authorList>
    </citation>
    <scope>NUCLEOTIDE SEQUENCE [LARGE SCALE GENOMIC DNA]</scope>
    <source>
        <strain evidence="2 3">DSM 100212</strain>
    </source>
</reference>
<feature type="transmembrane region" description="Helical" evidence="1">
    <location>
        <begin position="198"/>
        <end position="223"/>
    </location>
</feature>
<comment type="caution">
    <text evidence="2">The sequence shown here is derived from an EMBL/GenBank/DDBJ whole genome shotgun (WGS) entry which is preliminary data.</text>
</comment>
<dbReference type="RefSeq" id="WP_106265989.1">
    <property type="nucleotide sequence ID" value="NZ_PVTQ01000010.1"/>
</dbReference>
<keyword evidence="3" id="KW-1185">Reference proteome</keyword>
<feature type="transmembrane region" description="Helical" evidence="1">
    <location>
        <begin position="140"/>
        <end position="162"/>
    </location>
</feature>
<keyword evidence="1" id="KW-0472">Membrane</keyword>
<dbReference type="Proteomes" id="UP000238392">
    <property type="component" value="Unassembled WGS sequence"/>
</dbReference>
<dbReference type="AlphaFoldDB" id="A0A2T0WKQ2"/>
<dbReference type="InterPro" id="IPR046575">
    <property type="entry name" value="DUF6635"/>
</dbReference>
<accession>A0A2T0WKQ2</accession>
<evidence type="ECO:0000313" key="3">
    <source>
        <dbReference type="Proteomes" id="UP000238392"/>
    </source>
</evidence>
<dbReference type="Pfam" id="PF20340">
    <property type="entry name" value="DUF6635"/>
    <property type="match status" value="1"/>
</dbReference>
<proteinExistence type="predicted"/>
<protein>
    <submittedName>
        <fullName evidence="2">Uncharacterized protein</fullName>
    </submittedName>
</protein>
<name>A0A2T0WKQ2_9RHOB</name>
<feature type="transmembrane region" description="Helical" evidence="1">
    <location>
        <begin position="174"/>
        <end position="192"/>
    </location>
</feature>
<gene>
    <name evidence="2" type="ORF">CLV74_11064</name>
</gene>
<evidence type="ECO:0000256" key="1">
    <source>
        <dbReference type="SAM" id="Phobius"/>
    </source>
</evidence>
<sequence length="282" mass="30229">MPVSPLSDIDTAGVGHSPAEIERFVGRHFGLLGSLRLHRAAVGLDLLRAPVNVMLSPLLFITRVLAWVCRKIGLRGVAQWLLGRRLLLRTAVAAKVEGVILSELINTPLPADDPVAMRRIQAALTEYSGTRTAMAEFTTALVMLVVGAVFFHAATPGAISMAPGIASEIARNSAIAGFPLGVTLGAGWYGMFPVGPSAGLMSVTIMGLIIIGSVIATFAGVLADPVQTQIGMHQRRLTRLLHTIEAELGRQPERPFVAREHFLARVFDLWDMAASLLRVFKG</sequence>
<evidence type="ECO:0000313" key="2">
    <source>
        <dbReference type="EMBL" id="PRY87290.1"/>
    </source>
</evidence>
<dbReference type="EMBL" id="PVTQ01000010">
    <property type="protein sequence ID" value="PRY87290.1"/>
    <property type="molecule type" value="Genomic_DNA"/>
</dbReference>
<dbReference type="OrthoDB" id="9342581at2"/>